<dbReference type="OrthoDB" id="1099384at2"/>
<dbReference type="EMBL" id="LSDK01000010">
    <property type="protein sequence ID" value="KXB78667.1"/>
    <property type="molecule type" value="Genomic_DNA"/>
</dbReference>
<accession>A0A134BFD9</accession>
<comment type="caution">
    <text evidence="1">The sequence shown here is derived from an EMBL/GenBank/DDBJ whole genome shotgun (WGS) entry which is preliminary data.</text>
</comment>
<dbReference type="RefSeq" id="WP_156429935.1">
    <property type="nucleotide sequence ID" value="NZ_KQ960410.1"/>
</dbReference>
<proteinExistence type="predicted"/>
<evidence type="ECO:0000313" key="2">
    <source>
        <dbReference type="Proteomes" id="UP000070224"/>
    </source>
</evidence>
<sequence>MSKNFFPKTLSDWLFLIFVLVLGAECHSYSRHRRAERRRARDMRSVERDYPVIRQEGTLRLIAGNDFLSDDQSEIYDAAIQELARDLRQKSGLRVEIVPPDSIDLQFKPLGQLSTGKVDLFVYSSIYDAAIDNREYRHFAEKRAASLYLVQRHADSTRYISQLSALAGHALTLPKGTPTTYIQKYFVKQTGDSLRIQLDTLHSAEELAKLVASGKIRYTVCPSREAERFTRLYPALDCKLPLTDSVHTLWVTRRNAPALCDSLRAWGIGQ</sequence>
<evidence type="ECO:0000313" key="1">
    <source>
        <dbReference type="EMBL" id="KXB78667.1"/>
    </source>
</evidence>
<evidence type="ECO:0008006" key="3">
    <source>
        <dbReference type="Google" id="ProtNLM"/>
    </source>
</evidence>
<dbReference type="AlphaFoldDB" id="A0A134BFD9"/>
<gene>
    <name evidence="1" type="ORF">HMPREF3185_00080</name>
</gene>
<keyword evidence="2" id="KW-1185">Reference proteome</keyword>
<dbReference type="Gene3D" id="3.40.190.10">
    <property type="entry name" value="Periplasmic binding protein-like II"/>
    <property type="match status" value="2"/>
</dbReference>
<protein>
    <recommendedName>
        <fullName evidence="3">Solute-binding protein family 3/N-terminal domain-containing protein</fullName>
    </recommendedName>
</protein>
<dbReference type="STRING" id="322095.HMPREF3185_00080"/>
<dbReference type="PATRIC" id="fig|322095.3.peg.80"/>
<dbReference type="Proteomes" id="UP000070224">
    <property type="component" value="Unassembled WGS sequence"/>
</dbReference>
<organism evidence="1 2">
    <name type="scientific">Porphyromonas somerae</name>
    <dbReference type="NCBI Taxonomy" id="322095"/>
    <lineage>
        <taxon>Bacteria</taxon>
        <taxon>Pseudomonadati</taxon>
        <taxon>Bacteroidota</taxon>
        <taxon>Bacteroidia</taxon>
        <taxon>Bacteroidales</taxon>
        <taxon>Porphyromonadaceae</taxon>
        <taxon>Porphyromonas</taxon>
    </lineage>
</organism>
<name>A0A134BFD9_9PORP</name>
<reference evidence="2" key="1">
    <citation type="submission" date="2016-01" db="EMBL/GenBank/DDBJ databases">
        <authorList>
            <person name="Mitreva M."/>
            <person name="Pepin K.H."/>
            <person name="Mihindukulasuriya K.A."/>
            <person name="Fulton R."/>
            <person name="Fronick C."/>
            <person name="O'Laughlin M."/>
            <person name="Miner T."/>
            <person name="Herter B."/>
            <person name="Rosa B.A."/>
            <person name="Cordes M."/>
            <person name="Tomlinson C."/>
            <person name="Wollam A."/>
            <person name="Palsikar V.B."/>
            <person name="Mardis E.R."/>
            <person name="Wilson R.K."/>
        </authorList>
    </citation>
    <scope>NUCLEOTIDE SEQUENCE [LARGE SCALE GENOMIC DNA]</scope>
    <source>
        <strain evidence="2">KA00683</strain>
    </source>
</reference>
<dbReference type="SUPFAM" id="SSF53850">
    <property type="entry name" value="Periplasmic binding protein-like II"/>
    <property type="match status" value="1"/>
</dbReference>